<keyword evidence="8" id="KW-1003">Cell membrane</keyword>
<keyword evidence="10 18" id="KW-0808">Transferase</keyword>
<comment type="subcellular location">
    <subcellularLocation>
        <location evidence="2">Cell membrane</location>
        <topology evidence="2">Multi-pass membrane protein</topology>
    </subcellularLocation>
</comment>
<sequence length="286" mass="31308">MFKQRLLTALVLAPLALGAVFYLPPIGFAIFLGCAFLIAAWEWASFCGWQTLPSRLSFTVGSAFWYLLCYQALPQQLAWPVQTNLLAESALWIGVGWWLLAVLLVLSFSKTKALWQQHKLFKAIMGWLTLVPSFAALLLLRNVNYEQSTFTGAWLICMLLGLVWAADIGGYVIGKPFGKHKLLPEVSPGKTLEGMIGGMVFVMALLTGVAAYLQWPEGVALWYLAAFILTLLSVFGDLSESMFKRVAGLKDSGSIFPGHGGIMDRIDSLTATAPLFALFVAMLGGF</sequence>
<dbReference type="Pfam" id="PF01148">
    <property type="entry name" value="CTP_transf_1"/>
    <property type="match status" value="1"/>
</dbReference>
<evidence type="ECO:0000256" key="6">
    <source>
        <dbReference type="ARBA" id="ARBA00012487"/>
    </source>
</evidence>
<evidence type="ECO:0000256" key="18">
    <source>
        <dbReference type="RuleBase" id="RU003938"/>
    </source>
</evidence>
<evidence type="ECO:0000256" key="10">
    <source>
        <dbReference type="ARBA" id="ARBA00022679"/>
    </source>
</evidence>
<dbReference type="GO" id="GO:0005886">
    <property type="term" value="C:plasma membrane"/>
    <property type="evidence" value="ECO:0007669"/>
    <property type="project" value="UniProtKB-SubCell"/>
</dbReference>
<evidence type="ECO:0000256" key="1">
    <source>
        <dbReference type="ARBA" id="ARBA00001698"/>
    </source>
</evidence>
<dbReference type="AlphaFoldDB" id="A0A437R183"/>
<keyword evidence="12 18" id="KW-0548">Nucleotidyltransferase</keyword>
<accession>A0A437R183</accession>
<evidence type="ECO:0000256" key="13">
    <source>
        <dbReference type="ARBA" id="ARBA00022989"/>
    </source>
</evidence>
<feature type="transmembrane region" description="Helical" evidence="19">
    <location>
        <begin position="152"/>
        <end position="173"/>
    </location>
</feature>
<evidence type="ECO:0000256" key="5">
    <source>
        <dbReference type="ARBA" id="ARBA00010185"/>
    </source>
</evidence>
<evidence type="ECO:0000256" key="9">
    <source>
        <dbReference type="ARBA" id="ARBA00022516"/>
    </source>
</evidence>
<proteinExistence type="inferred from homology"/>
<feature type="transmembrane region" description="Helical" evidence="19">
    <location>
        <begin position="28"/>
        <end position="49"/>
    </location>
</feature>
<dbReference type="Proteomes" id="UP000283077">
    <property type="component" value="Unassembled WGS sequence"/>
</dbReference>
<dbReference type="InterPro" id="IPR000374">
    <property type="entry name" value="PC_trans"/>
</dbReference>
<dbReference type="GO" id="GO:0004605">
    <property type="term" value="F:phosphatidate cytidylyltransferase activity"/>
    <property type="evidence" value="ECO:0007669"/>
    <property type="project" value="UniProtKB-EC"/>
</dbReference>
<comment type="catalytic activity">
    <reaction evidence="1 18">
        <text>a 1,2-diacyl-sn-glycero-3-phosphate + CTP + H(+) = a CDP-1,2-diacyl-sn-glycerol + diphosphate</text>
        <dbReference type="Rhea" id="RHEA:16229"/>
        <dbReference type="ChEBI" id="CHEBI:15378"/>
        <dbReference type="ChEBI" id="CHEBI:33019"/>
        <dbReference type="ChEBI" id="CHEBI:37563"/>
        <dbReference type="ChEBI" id="CHEBI:58332"/>
        <dbReference type="ChEBI" id="CHEBI:58608"/>
        <dbReference type="EC" id="2.7.7.41"/>
    </reaction>
</comment>
<comment type="pathway">
    <text evidence="3 18">Phospholipid metabolism; CDP-diacylglycerol biosynthesis; CDP-diacylglycerol from sn-glycerol 3-phosphate: step 3/3.</text>
</comment>
<feature type="transmembrane region" description="Helical" evidence="19">
    <location>
        <begin position="85"/>
        <end position="108"/>
    </location>
</feature>
<evidence type="ECO:0000256" key="8">
    <source>
        <dbReference type="ARBA" id="ARBA00022475"/>
    </source>
</evidence>
<feature type="transmembrane region" description="Helical" evidence="19">
    <location>
        <begin position="56"/>
        <end position="73"/>
    </location>
</feature>
<comment type="caution">
    <text evidence="20">The sequence shown here is derived from an EMBL/GenBank/DDBJ whole genome shotgun (WGS) entry which is preliminary data.</text>
</comment>
<dbReference type="RefSeq" id="WP_127698025.1">
    <property type="nucleotide sequence ID" value="NZ_SACS01000004.1"/>
</dbReference>
<feature type="transmembrane region" description="Helical" evidence="19">
    <location>
        <begin position="219"/>
        <end position="238"/>
    </location>
</feature>
<evidence type="ECO:0000313" key="20">
    <source>
        <dbReference type="EMBL" id="RVU40483.1"/>
    </source>
</evidence>
<name>A0A437R183_9GAMM</name>
<reference evidence="20 21" key="1">
    <citation type="submission" date="2019-01" db="EMBL/GenBank/DDBJ databases">
        <authorList>
            <person name="Chen W.-M."/>
        </authorList>
    </citation>
    <scope>NUCLEOTIDE SEQUENCE [LARGE SCALE GENOMIC DNA]</scope>
    <source>
        <strain evidence="20 21">KYPC3</strain>
    </source>
</reference>
<evidence type="ECO:0000256" key="12">
    <source>
        <dbReference type="ARBA" id="ARBA00022695"/>
    </source>
</evidence>
<evidence type="ECO:0000256" key="17">
    <source>
        <dbReference type="ARBA" id="ARBA00023264"/>
    </source>
</evidence>
<evidence type="ECO:0000256" key="2">
    <source>
        <dbReference type="ARBA" id="ARBA00004651"/>
    </source>
</evidence>
<comment type="similarity">
    <text evidence="5 18">Belongs to the CDS family.</text>
</comment>
<feature type="transmembrane region" description="Helical" evidence="19">
    <location>
        <begin position="120"/>
        <end position="140"/>
    </location>
</feature>
<protein>
    <recommendedName>
        <fullName evidence="7 18">Phosphatidate cytidylyltransferase</fullName>
        <ecNumber evidence="6 18">2.7.7.41</ecNumber>
    </recommendedName>
</protein>
<gene>
    <name evidence="20" type="ORF">EOE67_05380</name>
</gene>
<keyword evidence="15 19" id="KW-0472">Membrane</keyword>
<keyword evidence="13 19" id="KW-1133">Transmembrane helix</keyword>
<evidence type="ECO:0000256" key="19">
    <source>
        <dbReference type="SAM" id="Phobius"/>
    </source>
</evidence>
<dbReference type="PROSITE" id="PS51257">
    <property type="entry name" value="PROKAR_LIPOPROTEIN"/>
    <property type="match status" value="1"/>
</dbReference>
<evidence type="ECO:0000256" key="11">
    <source>
        <dbReference type="ARBA" id="ARBA00022692"/>
    </source>
</evidence>
<evidence type="ECO:0000313" key="21">
    <source>
        <dbReference type="Proteomes" id="UP000283077"/>
    </source>
</evidence>
<dbReference type="PANTHER" id="PTHR46382:SF1">
    <property type="entry name" value="PHOSPHATIDATE CYTIDYLYLTRANSFERASE"/>
    <property type="match status" value="1"/>
</dbReference>
<evidence type="ECO:0000256" key="16">
    <source>
        <dbReference type="ARBA" id="ARBA00023209"/>
    </source>
</evidence>
<dbReference type="OrthoDB" id="9799199at2"/>
<organism evidence="20 21">
    <name type="scientific">Rheinheimera riviphila</name>
    <dbReference type="NCBI Taxonomy" id="1834037"/>
    <lineage>
        <taxon>Bacteria</taxon>
        <taxon>Pseudomonadati</taxon>
        <taxon>Pseudomonadota</taxon>
        <taxon>Gammaproteobacteria</taxon>
        <taxon>Chromatiales</taxon>
        <taxon>Chromatiaceae</taxon>
        <taxon>Rheinheimera</taxon>
    </lineage>
</organism>
<dbReference type="PROSITE" id="PS01315">
    <property type="entry name" value="CDS"/>
    <property type="match status" value="1"/>
</dbReference>
<comment type="pathway">
    <text evidence="4">Lipid metabolism.</text>
</comment>
<dbReference type="GO" id="GO:0016024">
    <property type="term" value="P:CDP-diacylglycerol biosynthetic process"/>
    <property type="evidence" value="ECO:0007669"/>
    <property type="project" value="UniProtKB-UniPathway"/>
</dbReference>
<evidence type="ECO:0000256" key="3">
    <source>
        <dbReference type="ARBA" id="ARBA00005119"/>
    </source>
</evidence>
<evidence type="ECO:0000256" key="4">
    <source>
        <dbReference type="ARBA" id="ARBA00005189"/>
    </source>
</evidence>
<keyword evidence="21" id="KW-1185">Reference proteome</keyword>
<keyword evidence="17" id="KW-1208">Phospholipid metabolism</keyword>
<evidence type="ECO:0000256" key="15">
    <source>
        <dbReference type="ARBA" id="ARBA00023136"/>
    </source>
</evidence>
<keyword evidence="9" id="KW-0444">Lipid biosynthesis</keyword>
<keyword evidence="14" id="KW-0443">Lipid metabolism</keyword>
<feature type="transmembrane region" description="Helical" evidence="19">
    <location>
        <begin position="194"/>
        <end position="213"/>
    </location>
</feature>
<evidence type="ECO:0000256" key="14">
    <source>
        <dbReference type="ARBA" id="ARBA00023098"/>
    </source>
</evidence>
<keyword evidence="16" id="KW-0594">Phospholipid biosynthesis</keyword>
<dbReference type="EMBL" id="SACS01000004">
    <property type="protein sequence ID" value="RVU40483.1"/>
    <property type="molecule type" value="Genomic_DNA"/>
</dbReference>
<keyword evidence="11 18" id="KW-0812">Transmembrane</keyword>
<dbReference type="EC" id="2.7.7.41" evidence="6 18"/>
<dbReference type="PANTHER" id="PTHR46382">
    <property type="entry name" value="PHOSPHATIDATE CYTIDYLYLTRANSFERASE"/>
    <property type="match status" value="1"/>
</dbReference>
<evidence type="ECO:0000256" key="7">
    <source>
        <dbReference type="ARBA" id="ARBA00019373"/>
    </source>
</evidence>
<dbReference type="UniPathway" id="UPA00557">
    <property type="reaction ID" value="UER00614"/>
</dbReference>